<evidence type="ECO:0000313" key="2">
    <source>
        <dbReference type="EMBL" id="GBN88565.1"/>
    </source>
</evidence>
<proteinExistence type="predicted"/>
<accession>A0A4Y2SN93</accession>
<evidence type="ECO:0000313" key="1">
    <source>
        <dbReference type="EMBL" id="GBN88561.1"/>
    </source>
</evidence>
<dbReference type="EMBL" id="BGPR01022343">
    <property type="protein sequence ID" value="GBN88561.1"/>
    <property type="molecule type" value="Genomic_DNA"/>
</dbReference>
<comment type="caution">
    <text evidence="2">The sequence shown here is derived from an EMBL/GenBank/DDBJ whole genome shotgun (WGS) entry which is preliminary data.</text>
</comment>
<sequence length="157" mass="18549">MKYCELFFEILSVSELDRSLFMEGMYYGPFYVFRRDHFFRLRQDSYSYSVRFKQVLLYLFSHSLPIQLTRDLNELFQAHRHGQSKDRTPSHAPASEAITATAPVGWTWDKASRQTERIPMPPYLMPLRQPNRLDGHVDRGTVAPYFFAGKTKLFHFS</sequence>
<dbReference type="AlphaFoldDB" id="A0A4Y2SN93"/>
<dbReference type="Proteomes" id="UP000499080">
    <property type="component" value="Unassembled WGS sequence"/>
</dbReference>
<evidence type="ECO:0000313" key="3">
    <source>
        <dbReference type="Proteomes" id="UP000499080"/>
    </source>
</evidence>
<dbReference type="EMBL" id="BGPR01022345">
    <property type="protein sequence ID" value="GBN88565.1"/>
    <property type="molecule type" value="Genomic_DNA"/>
</dbReference>
<reference evidence="2 3" key="1">
    <citation type="journal article" date="2019" name="Sci. Rep.">
        <title>Orb-weaving spider Araneus ventricosus genome elucidates the spidroin gene catalogue.</title>
        <authorList>
            <person name="Kono N."/>
            <person name="Nakamura H."/>
            <person name="Ohtoshi R."/>
            <person name="Moran D.A.P."/>
            <person name="Shinohara A."/>
            <person name="Yoshida Y."/>
            <person name="Fujiwara M."/>
            <person name="Mori M."/>
            <person name="Tomita M."/>
            <person name="Arakawa K."/>
        </authorList>
    </citation>
    <scope>NUCLEOTIDE SEQUENCE [LARGE SCALE GENOMIC DNA]</scope>
</reference>
<name>A0A4Y2SN93_ARAVE</name>
<organism evidence="2 3">
    <name type="scientific">Araneus ventricosus</name>
    <name type="common">Orbweaver spider</name>
    <name type="synonym">Epeira ventricosa</name>
    <dbReference type="NCBI Taxonomy" id="182803"/>
    <lineage>
        <taxon>Eukaryota</taxon>
        <taxon>Metazoa</taxon>
        <taxon>Ecdysozoa</taxon>
        <taxon>Arthropoda</taxon>
        <taxon>Chelicerata</taxon>
        <taxon>Arachnida</taxon>
        <taxon>Araneae</taxon>
        <taxon>Araneomorphae</taxon>
        <taxon>Entelegynae</taxon>
        <taxon>Araneoidea</taxon>
        <taxon>Araneidae</taxon>
        <taxon>Araneus</taxon>
    </lineage>
</organism>
<gene>
    <name evidence="1" type="ORF">AVEN_133871_1</name>
    <name evidence="2" type="ORF">AVEN_51520_1</name>
</gene>
<keyword evidence="3" id="KW-1185">Reference proteome</keyword>
<protein>
    <submittedName>
        <fullName evidence="2">Uncharacterized protein</fullName>
    </submittedName>
</protein>